<feature type="transmembrane region" description="Helical" evidence="6">
    <location>
        <begin position="59"/>
        <end position="78"/>
    </location>
</feature>
<feature type="transmembrane region" description="Helical" evidence="6">
    <location>
        <begin position="313"/>
        <end position="334"/>
    </location>
</feature>
<keyword evidence="8" id="KW-1185">Reference proteome</keyword>
<dbReference type="RefSeq" id="WP_284479905.1">
    <property type="nucleotide sequence ID" value="NZ_JASNJD010000003.1"/>
</dbReference>
<dbReference type="PANTHER" id="PTHR33529">
    <property type="entry name" value="SLR0882 PROTEIN-RELATED"/>
    <property type="match status" value="1"/>
</dbReference>
<evidence type="ECO:0000256" key="2">
    <source>
        <dbReference type="ARBA" id="ARBA00022475"/>
    </source>
</evidence>
<sequence length="376" mass="41640">MSRFDGYMLRQLLVFFGFFLLVLVGVLWITRSVSLFDKLIGGGQSAMVFLEFTALSLPTLIRTVMPMAAFGAAVYATNRLSRDSEMTVMLATGASPLRLARPVLYFGMVTALMMAGLTTYLRPASIQKLGVREAEVTRDLTAQLLNEGSFMHPAQGVTFYIGRIDEDGTLNDVFLSDRRNPDQPITYTGARAFLVRDDARVSLVMVQGMAMRYEAATNALSTTLFQDFSYDITSLATTRENGRRNLRGVPTTELMRTDTRAALEADHGYSQGQITEELHERIAWVLICIAVPLLGYATLMMGGFSRFGLWPQLLTAFALLLVMEGLRGAATSVVVNQPHYWWLLYAPAALGLLLTSIFLRAAGRPLRLFLSRSRAA</sequence>
<evidence type="ECO:0000256" key="1">
    <source>
        <dbReference type="ARBA" id="ARBA00004651"/>
    </source>
</evidence>
<keyword evidence="2" id="KW-1003">Cell membrane</keyword>
<comment type="caution">
    <text evidence="7">The sequence shown here is derived from an EMBL/GenBank/DDBJ whole genome shotgun (WGS) entry which is preliminary data.</text>
</comment>
<keyword evidence="3 6" id="KW-0812">Transmembrane</keyword>
<dbReference type="NCBIfam" id="TIGR04407">
    <property type="entry name" value="LptF_YjgP"/>
    <property type="match status" value="1"/>
</dbReference>
<feature type="transmembrane region" description="Helical" evidence="6">
    <location>
        <begin position="282"/>
        <end position="301"/>
    </location>
</feature>
<keyword evidence="4 6" id="KW-1133">Transmembrane helix</keyword>
<accession>A0ABT7EXK6</accession>
<reference evidence="7 8" key="1">
    <citation type="submission" date="2023-05" db="EMBL/GenBank/DDBJ databases">
        <title>Pseudodonghicola sp. nov.</title>
        <authorList>
            <person name="Huang J."/>
        </authorList>
    </citation>
    <scope>NUCLEOTIDE SEQUENCE [LARGE SCALE GENOMIC DNA]</scope>
    <source>
        <strain evidence="7 8">IC7</strain>
    </source>
</reference>
<organism evidence="7 8">
    <name type="scientific">Pseudodonghicola flavimaris</name>
    <dbReference type="NCBI Taxonomy" id="3050036"/>
    <lineage>
        <taxon>Bacteria</taxon>
        <taxon>Pseudomonadati</taxon>
        <taxon>Pseudomonadota</taxon>
        <taxon>Alphaproteobacteria</taxon>
        <taxon>Rhodobacterales</taxon>
        <taxon>Paracoccaceae</taxon>
        <taxon>Pseudodonghicola</taxon>
    </lineage>
</organism>
<dbReference type="Proteomes" id="UP001243757">
    <property type="component" value="Unassembled WGS sequence"/>
</dbReference>
<dbReference type="PANTHER" id="PTHR33529:SF6">
    <property type="entry name" value="YJGP_YJGQ FAMILY PERMEASE"/>
    <property type="match status" value="1"/>
</dbReference>
<feature type="transmembrane region" description="Helical" evidence="6">
    <location>
        <begin position="99"/>
        <end position="121"/>
    </location>
</feature>
<feature type="transmembrane region" description="Helical" evidence="6">
    <location>
        <begin position="12"/>
        <end position="30"/>
    </location>
</feature>
<dbReference type="InterPro" id="IPR005495">
    <property type="entry name" value="LptG/LptF_permease"/>
</dbReference>
<feature type="transmembrane region" description="Helical" evidence="6">
    <location>
        <begin position="340"/>
        <end position="362"/>
    </location>
</feature>
<gene>
    <name evidence="7" type="primary">lptF</name>
    <name evidence="7" type="ORF">QO033_05325</name>
</gene>
<dbReference type="EMBL" id="JASNJD010000003">
    <property type="protein sequence ID" value="MDK3017085.1"/>
    <property type="molecule type" value="Genomic_DNA"/>
</dbReference>
<evidence type="ECO:0000256" key="5">
    <source>
        <dbReference type="ARBA" id="ARBA00023136"/>
    </source>
</evidence>
<keyword evidence="5 6" id="KW-0472">Membrane</keyword>
<evidence type="ECO:0000256" key="4">
    <source>
        <dbReference type="ARBA" id="ARBA00022989"/>
    </source>
</evidence>
<evidence type="ECO:0000256" key="3">
    <source>
        <dbReference type="ARBA" id="ARBA00022692"/>
    </source>
</evidence>
<evidence type="ECO:0000256" key="6">
    <source>
        <dbReference type="SAM" id="Phobius"/>
    </source>
</evidence>
<name>A0ABT7EXK6_9RHOB</name>
<dbReference type="InterPro" id="IPR030922">
    <property type="entry name" value="LptF"/>
</dbReference>
<proteinExistence type="predicted"/>
<evidence type="ECO:0000313" key="7">
    <source>
        <dbReference type="EMBL" id="MDK3017085.1"/>
    </source>
</evidence>
<protein>
    <submittedName>
        <fullName evidence="7">LPS export ABC transporter permease LptF</fullName>
    </submittedName>
</protein>
<evidence type="ECO:0000313" key="8">
    <source>
        <dbReference type="Proteomes" id="UP001243757"/>
    </source>
</evidence>
<dbReference type="Pfam" id="PF03739">
    <property type="entry name" value="LptF_LptG"/>
    <property type="match status" value="1"/>
</dbReference>
<comment type="subcellular location">
    <subcellularLocation>
        <location evidence="1">Cell membrane</location>
        <topology evidence="1">Multi-pass membrane protein</topology>
    </subcellularLocation>
</comment>